<dbReference type="GO" id="GO:0035091">
    <property type="term" value="F:phosphatidylinositol binding"/>
    <property type="evidence" value="ECO:0007669"/>
    <property type="project" value="InterPro"/>
</dbReference>
<dbReference type="SUPFAM" id="SSF48464">
    <property type="entry name" value="ENTH/VHS domain"/>
    <property type="match status" value="1"/>
</dbReference>
<dbReference type="PROSITE" id="PS50179">
    <property type="entry name" value="VHS"/>
    <property type="match status" value="1"/>
</dbReference>
<keyword evidence="3" id="KW-0813">Transport</keyword>
<dbReference type="CDD" id="cd03561">
    <property type="entry name" value="VHS"/>
    <property type="match status" value="1"/>
</dbReference>
<reference evidence="10 11" key="1">
    <citation type="journal article" date="2019" name="Plant Biotechnol. J.">
        <title>The red bayberry genome and genetic basis of sex determination.</title>
        <authorList>
            <person name="Jia H.M."/>
            <person name="Jia H.J."/>
            <person name="Cai Q.L."/>
            <person name="Wang Y."/>
            <person name="Zhao H.B."/>
            <person name="Yang W.F."/>
            <person name="Wang G.Y."/>
            <person name="Li Y.H."/>
            <person name="Zhan D.L."/>
            <person name="Shen Y.T."/>
            <person name="Niu Q.F."/>
            <person name="Chang L."/>
            <person name="Qiu J."/>
            <person name="Zhao L."/>
            <person name="Xie H.B."/>
            <person name="Fu W.Y."/>
            <person name="Jin J."/>
            <person name="Li X.W."/>
            <person name="Jiao Y."/>
            <person name="Zhou C.C."/>
            <person name="Tu T."/>
            <person name="Chai C.Y."/>
            <person name="Gao J.L."/>
            <person name="Fan L.J."/>
            <person name="van de Weg E."/>
            <person name="Wang J.Y."/>
            <person name="Gao Z.S."/>
        </authorList>
    </citation>
    <scope>NUCLEOTIDE SEQUENCE [LARGE SCALE GENOMIC DNA]</scope>
    <source>
        <tissue evidence="10">Leaves</tissue>
    </source>
</reference>
<dbReference type="Gene3D" id="1.25.40.90">
    <property type="match status" value="1"/>
</dbReference>
<accession>A0A6A1WP51</accession>
<evidence type="ECO:0000256" key="6">
    <source>
        <dbReference type="SAM" id="MobiDB-lite"/>
    </source>
</evidence>
<dbReference type="GO" id="GO:0016020">
    <property type="term" value="C:membrane"/>
    <property type="evidence" value="ECO:0007669"/>
    <property type="project" value="UniProtKB-SubCell"/>
</dbReference>
<keyword evidence="4" id="KW-0653">Protein transport</keyword>
<evidence type="ECO:0000256" key="5">
    <source>
        <dbReference type="ARBA" id="ARBA00023136"/>
    </source>
</evidence>
<feature type="compositionally biased region" description="Low complexity" evidence="6">
    <location>
        <begin position="500"/>
        <end position="515"/>
    </location>
</feature>
<dbReference type="AlphaFoldDB" id="A0A6A1WP51"/>
<dbReference type="Proteomes" id="UP000516437">
    <property type="component" value="Chromosome 2"/>
</dbReference>
<dbReference type="PANTHER" id="PTHR45898">
    <property type="entry name" value="TOM1-LIKE PROTEIN"/>
    <property type="match status" value="1"/>
</dbReference>
<keyword evidence="5 7" id="KW-0472">Membrane</keyword>
<evidence type="ECO:0000256" key="3">
    <source>
        <dbReference type="ARBA" id="ARBA00022448"/>
    </source>
</evidence>
<dbReference type="Pfam" id="PF03127">
    <property type="entry name" value="GAT"/>
    <property type="match status" value="1"/>
</dbReference>
<feature type="compositionally biased region" description="Polar residues" evidence="6">
    <location>
        <begin position="377"/>
        <end position="393"/>
    </location>
</feature>
<dbReference type="FunFam" id="1.25.40.90:FF:000028">
    <property type="entry name" value="TOM1-like protein 2"/>
    <property type="match status" value="1"/>
</dbReference>
<feature type="region of interest" description="Disordered" evidence="6">
    <location>
        <begin position="500"/>
        <end position="617"/>
    </location>
</feature>
<keyword evidence="7" id="KW-0812">Transmembrane</keyword>
<dbReference type="InterPro" id="IPR002014">
    <property type="entry name" value="VHS_dom"/>
</dbReference>
<dbReference type="InterPro" id="IPR014645">
    <property type="entry name" value="TOM1"/>
</dbReference>
<dbReference type="EMBL" id="RXIC02000020">
    <property type="protein sequence ID" value="KAB1224580.1"/>
    <property type="molecule type" value="Genomic_DNA"/>
</dbReference>
<evidence type="ECO:0000313" key="11">
    <source>
        <dbReference type="Proteomes" id="UP000516437"/>
    </source>
</evidence>
<evidence type="ECO:0000256" key="2">
    <source>
        <dbReference type="ARBA" id="ARBA00007708"/>
    </source>
</evidence>
<feature type="region of interest" description="Disordered" evidence="6">
    <location>
        <begin position="156"/>
        <end position="183"/>
    </location>
</feature>
<dbReference type="OrthoDB" id="2018246at2759"/>
<evidence type="ECO:0000259" key="9">
    <source>
        <dbReference type="PROSITE" id="PS50909"/>
    </source>
</evidence>
<comment type="caution">
    <text evidence="10">The sequence shown here is derived from an EMBL/GenBank/DDBJ whole genome shotgun (WGS) entry which is preliminary data.</text>
</comment>
<protein>
    <submittedName>
        <fullName evidence="10">TOM1-like protein 2</fullName>
    </submittedName>
</protein>
<feature type="region of interest" description="Disordered" evidence="6">
    <location>
        <begin position="283"/>
        <end position="324"/>
    </location>
</feature>
<feature type="region of interest" description="Disordered" evidence="6">
    <location>
        <begin position="377"/>
        <end position="407"/>
    </location>
</feature>
<dbReference type="PROSITE" id="PS50909">
    <property type="entry name" value="GAT"/>
    <property type="match status" value="1"/>
</dbReference>
<dbReference type="PANTHER" id="PTHR45898:SF2">
    <property type="entry name" value="TOM1-LIKE PROTEIN 6"/>
    <property type="match status" value="1"/>
</dbReference>
<evidence type="ECO:0000256" key="1">
    <source>
        <dbReference type="ARBA" id="ARBA00004170"/>
    </source>
</evidence>
<dbReference type="SMART" id="SM00288">
    <property type="entry name" value="VHS"/>
    <property type="match status" value="1"/>
</dbReference>
<dbReference type="GO" id="GO:0005737">
    <property type="term" value="C:cytoplasm"/>
    <property type="evidence" value="ECO:0007669"/>
    <property type="project" value="UniProtKB-ARBA"/>
</dbReference>
<dbReference type="Pfam" id="PF00790">
    <property type="entry name" value="VHS"/>
    <property type="match status" value="1"/>
</dbReference>
<dbReference type="GO" id="GO:0043328">
    <property type="term" value="P:protein transport to vacuole involved in ubiquitin-dependent protein catabolic process via the multivesicular body sorting pathway"/>
    <property type="evidence" value="ECO:0007669"/>
    <property type="project" value="InterPro"/>
</dbReference>
<feature type="compositionally biased region" description="Low complexity" evidence="6">
    <location>
        <begin position="597"/>
        <end position="617"/>
    </location>
</feature>
<proteinExistence type="inferred from homology"/>
<dbReference type="InterPro" id="IPR038425">
    <property type="entry name" value="GAT_sf"/>
</dbReference>
<evidence type="ECO:0000313" key="10">
    <source>
        <dbReference type="EMBL" id="KAB1224580.1"/>
    </source>
</evidence>
<keyword evidence="7" id="KW-1133">Transmembrane helix</keyword>
<dbReference type="SUPFAM" id="SSF89009">
    <property type="entry name" value="GAT-like domain"/>
    <property type="match status" value="1"/>
</dbReference>
<organism evidence="10 11">
    <name type="scientific">Morella rubra</name>
    <name type="common">Chinese bayberry</name>
    <dbReference type="NCBI Taxonomy" id="262757"/>
    <lineage>
        <taxon>Eukaryota</taxon>
        <taxon>Viridiplantae</taxon>
        <taxon>Streptophyta</taxon>
        <taxon>Embryophyta</taxon>
        <taxon>Tracheophyta</taxon>
        <taxon>Spermatophyta</taxon>
        <taxon>Magnoliopsida</taxon>
        <taxon>eudicotyledons</taxon>
        <taxon>Gunneridae</taxon>
        <taxon>Pentapetalae</taxon>
        <taxon>rosids</taxon>
        <taxon>fabids</taxon>
        <taxon>Fagales</taxon>
        <taxon>Myricaceae</taxon>
        <taxon>Morella</taxon>
    </lineage>
</organism>
<evidence type="ECO:0000256" key="7">
    <source>
        <dbReference type="SAM" id="Phobius"/>
    </source>
</evidence>
<feature type="domain" description="VHS" evidence="8">
    <location>
        <begin position="19"/>
        <end position="148"/>
    </location>
</feature>
<comment type="similarity">
    <text evidence="2">Belongs to the TOM1 family.</text>
</comment>
<keyword evidence="11" id="KW-1185">Reference proteome</keyword>
<sequence length="617" mass="67273">MALSSSSTSSSAAVAVEKATSDLLMSPDWTMNIDICDSVNSHQWQAKDVVKAVKKRLQHKNPQVQLLSLTLLETMVKNCGEYVHFQIADKKILEDMIKIVRKKADMQVRDKILVLLDSWQEAFGGPGGKYSQYYMAYEELRRSGVEFPKRSLDAAPIFTPPVTHPTSRPSQAGYGMPSNSSRRLDETMATEIETLSLSNMESMRNVMELLGDMLQAVNPNDRAAVRDEVIVDLVNRCRSNQKKLMQMLTTSGDEELLGQGLELNDSLQCLLAKHDAIASGSPLPSLVANSSPQPTASSPQPQASSPKPNVVVSSSPKPNAIQHDLAITRAPVDEEDEEEDEFAQLARRLFLTLNFLYYFRSFVAMVLIIVVLKPMHSKTQPQPNQGTETTEGLSSINNSGTTNSSIPAASTSVPCNALALPNPPAPVRTTKEQDMIDLLSITLSTTYASPNTPCTPLAPDQNMNQVPVTPSAQGYPYASQTYLGNQGQVPYNSYVVPWAQQQPQPQVQPQSSQQVQPPPQPQSSQQFQPQTQPQSSQQFQPQTQPQSSQQFQPQPQSQSSQQVSAGLKNPSPAASPKPFVPSYRLFEDLNVFGNVPSGGTSSGLSGSSGQSMVGGRK</sequence>
<feature type="transmembrane region" description="Helical" evidence="7">
    <location>
        <begin position="355"/>
        <end position="372"/>
    </location>
</feature>
<dbReference type="Gene3D" id="1.20.58.160">
    <property type="match status" value="1"/>
</dbReference>
<name>A0A6A1WP51_9ROSI</name>
<feature type="domain" description="GAT" evidence="9">
    <location>
        <begin position="191"/>
        <end position="279"/>
    </location>
</feature>
<comment type="subcellular location">
    <subcellularLocation>
        <location evidence="1">Membrane</location>
        <topology evidence="1">Peripheral membrane protein</topology>
    </subcellularLocation>
</comment>
<feature type="compositionally biased region" description="Low complexity" evidence="6">
    <location>
        <begin position="288"/>
        <end position="319"/>
    </location>
</feature>
<dbReference type="PIRSF" id="PIRSF036948">
    <property type="entry name" value="TOM1"/>
    <property type="match status" value="1"/>
</dbReference>
<evidence type="ECO:0000256" key="4">
    <source>
        <dbReference type="ARBA" id="ARBA00022927"/>
    </source>
</evidence>
<feature type="compositionally biased region" description="Low complexity" evidence="6">
    <location>
        <begin position="522"/>
        <end position="564"/>
    </location>
</feature>
<dbReference type="InterPro" id="IPR004152">
    <property type="entry name" value="GAT_dom"/>
</dbReference>
<dbReference type="CDD" id="cd14231">
    <property type="entry name" value="GAT_GGA-like_plant"/>
    <property type="match status" value="1"/>
</dbReference>
<evidence type="ECO:0000259" key="8">
    <source>
        <dbReference type="PROSITE" id="PS50179"/>
    </source>
</evidence>
<feature type="compositionally biased region" description="Low complexity" evidence="6">
    <location>
        <begin position="394"/>
        <end position="406"/>
    </location>
</feature>
<dbReference type="InterPro" id="IPR044836">
    <property type="entry name" value="TOL_plant"/>
</dbReference>
<dbReference type="GO" id="GO:0043130">
    <property type="term" value="F:ubiquitin binding"/>
    <property type="evidence" value="ECO:0007669"/>
    <property type="project" value="InterPro"/>
</dbReference>
<feature type="region of interest" description="Disordered" evidence="6">
    <location>
        <begin position="449"/>
        <end position="469"/>
    </location>
</feature>
<gene>
    <name evidence="10" type="ORF">CJ030_MR2G004972</name>
</gene>
<dbReference type="InterPro" id="IPR008942">
    <property type="entry name" value="ENTH_VHS"/>
</dbReference>